<dbReference type="SUPFAM" id="SSF52540">
    <property type="entry name" value="P-loop containing nucleoside triphosphate hydrolases"/>
    <property type="match status" value="1"/>
</dbReference>
<gene>
    <name evidence="11" type="ORF">SAMN05661086_01024</name>
</gene>
<feature type="domain" description="ABC transporter" evidence="9">
    <location>
        <begin position="2"/>
        <end position="236"/>
    </location>
</feature>
<dbReference type="GO" id="GO:0016887">
    <property type="term" value="F:ATP hydrolysis activity"/>
    <property type="evidence" value="ECO:0007669"/>
    <property type="project" value="UniProtKB-UniRule"/>
</dbReference>
<dbReference type="EC" id="7.6.2.9" evidence="8"/>
<dbReference type="STRING" id="37658.SAMN05661086_01024"/>
<comment type="subcellular location">
    <subcellularLocation>
        <location evidence="8">Cell inner membrane</location>
        <topology evidence="8">Peripheral membrane protein</topology>
    </subcellularLocation>
</comment>
<dbReference type="GO" id="GO:0031460">
    <property type="term" value="P:glycine betaine transport"/>
    <property type="evidence" value="ECO:0007669"/>
    <property type="project" value="InterPro"/>
</dbReference>
<dbReference type="PANTHER" id="PTHR43117">
    <property type="entry name" value="OSMOPROTECTANT IMPORT ATP-BINDING PROTEIN OSMV"/>
    <property type="match status" value="1"/>
</dbReference>
<dbReference type="FunFam" id="3.40.50.300:FF:000425">
    <property type="entry name" value="Probable ABC transporter, ATP-binding subunit"/>
    <property type="match status" value="1"/>
</dbReference>
<evidence type="ECO:0000256" key="6">
    <source>
        <dbReference type="ARBA" id="ARBA00023122"/>
    </source>
</evidence>
<keyword evidence="12" id="KW-1185">Reference proteome</keyword>
<keyword evidence="8" id="KW-0472">Membrane</keyword>
<keyword evidence="3" id="KW-0677">Repeat</keyword>
<evidence type="ECO:0000259" key="10">
    <source>
        <dbReference type="PROSITE" id="PS51371"/>
    </source>
</evidence>
<evidence type="ECO:0000313" key="12">
    <source>
        <dbReference type="Proteomes" id="UP000199659"/>
    </source>
</evidence>
<organism evidence="11 12">
    <name type="scientific">Anaeromicropila populeti</name>
    <dbReference type="NCBI Taxonomy" id="37658"/>
    <lineage>
        <taxon>Bacteria</taxon>
        <taxon>Bacillati</taxon>
        <taxon>Bacillota</taxon>
        <taxon>Clostridia</taxon>
        <taxon>Lachnospirales</taxon>
        <taxon>Lachnospiraceae</taxon>
        <taxon>Anaeromicropila</taxon>
    </lineage>
</organism>
<dbReference type="GO" id="GO:0015418">
    <property type="term" value="F:ABC-type quaternary ammonium compound transporting activity"/>
    <property type="evidence" value="ECO:0007669"/>
    <property type="project" value="UniProtKB-EC"/>
</dbReference>
<comment type="catalytic activity">
    <reaction evidence="8">
        <text>a quaternary ammonium(out) + ATP + H2O = a quaternary ammonium(in) + ADP + phosphate + H(+)</text>
        <dbReference type="Rhea" id="RHEA:11036"/>
        <dbReference type="ChEBI" id="CHEBI:15377"/>
        <dbReference type="ChEBI" id="CHEBI:15378"/>
        <dbReference type="ChEBI" id="CHEBI:30616"/>
        <dbReference type="ChEBI" id="CHEBI:35267"/>
        <dbReference type="ChEBI" id="CHEBI:43474"/>
        <dbReference type="ChEBI" id="CHEBI:456216"/>
    </reaction>
</comment>
<dbReference type="PROSITE" id="PS51371">
    <property type="entry name" value="CBS"/>
    <property type="match status" value="2"/>
</dbReference>
<dbReference type="GO" id="GO:0005524">
    <property type="term" value="F:ATP binding"/>
    <property type="evidence" value="ECO:0007669"/>
    <property type="project" value="UniProtKB-UniRule"/>
</dbReference>
<keyword evidence="6 7" id="KW-0129">CBS domain</keyword>
<dbReference type="InterPro" id="IPR003593">
    <property type="entry name" value="AAA+_ATPase"/>
</dbReference>
<dbReference type="OrthoDB" id="9802264at2"/>
<reference evidence="11 12" key="1">
    <citation type="submission" date="2016-10" db="EMBL/GenBank/DDBJ databases">
        <authorList>
            <person name="de Groot N.N."/>
        </authorList>
    </citation>
    <scope>NUCLEOTIDE SEQUENCE [LARGE SCALE GENOMIC DNA]</scope>
    <source>
        <strain evidence="11 12">743A</strain>
    </source>
</reference>
<dbReference type="RefSeq" id="WP_092559620.1">
    <property type="nucleotide sequence ID" value="NZ_FOYZ01000003.1"/>
</dbReference>
<dbReference type="EMBL" id="FOYZ01000003">
    <property type="protein sequence ID" value="SFR68895.1"/>
    <property type="molecule type" value="Genomic_DNA"/>
</dbReference>
<feature type="domain" description="CBS" evidence="10">
    <location>
        <begin position="254"/>
        <end position="310"/>
    </location>
</feature>
<evidence type="ECO:0000256" key="8">
    <source>
        <dbReference type="RuleBase" id="RU369116"/>
    </source>
</evidence>
<dbReference type="SUPFAM" id="SSF54631">
    <property type="entry name" value="CBS-domain pair"/>
    <property type="match status" value="1"/>
</dbReference>
<keyword evidence="2 8" id="KW-0813">Transport</keyword>
<accession>A0A1I6IQ66</accession>
<feature type="domain" description="CBS" evidence="10">
    <location>
        <begin position="313"/>
        <end position="370"/>
    </location>
</feature>
<sequence>MIEFKNVRKMYRDKTIINDFSLTINQGELVILIGPSGCGKTTLLKMLNKLVEPTSGTIYVNGKDIAKANTIQLRRNMGYVIQHTGLFPHMSIKENIELIPRLKGEPTEKIFEKTVELLKLVGLNPDEYLERLPKELSGGQQQRVGVARAFATESDIILMDEPFSALDPVTRNGLQEELFQMQKELNKTIVFVTHDMEEAIKLGDKICLLKDGEILQFDTPEVILKNPANEFVENFIGKKQIWNNPEFLKAQDFMIEEPVKINPKRNVLQAIEIMKTNHVDSLMITEKSGVLIGLVTLKDLKLKDRGLLIENVMEPNLVTVLEEEDLISVLKTMNDNHIGYVPVVNSSKQLKGLITRSSILSALSDQLLEMEVDF</sequence>
<dbReference type="Gene3D" id="3.10.580.10">
    <property type="entry name" value="CBS-domain"/>
    <property type="match status" value="1"/>
</dbReference>
<dbReference type="GO" id="GO:0006865">
    <property type="term" value="P:amino acid transport"/>
    <property type="evidence" value="ECO:0007669"/>
    <property type="project" value="UniProtKB-UniRule"/>
</dbReference>
<dbReference type="AlphaFoldDB" id="A0A1I6IQ66"/>
<dbReference type="InterPro" id="IPR046342">
    <property type="entry name" value="CBS_dom_sf"/>
</dbReference>
<dbReference type="GO" id="GO:0005886">
    <property type="term" value="C:plasma membrane"/>
    <property type="evidence" value="ECO:0007669"/>
    <property type="project" value="UniProtKB-SubCell"/>
</dbReference>
<keyword evidence="8" id="KW-1003">Cell membrane</keyword>
<evidence type="ECO:0000256" key="7">
    <source>
        <dbReference type="PROSITE-ProRule" id="PRU00703"/>
    </source>
</evidence>
<keyword evidence="8" id="KW-0997">Cell inner membrane</keyword>
<dbReference type="Gene3D" id="3.40.50.300">
    <property type="entry name" value="P-loop containing nucleotide triphosphate hydrolases"/>
    <property type="match status" value="1"/>
</dbReference>
<evidence type="ECO:0000256" key="3">
    <source>
        <dbReference type="ARBA" id="ARBA00022737"/>
    </source>
</evidence>
<dbReference type="Pfam" id="PF00571">
    <property type="entry name" value="CBS"/>
    <property type="match status" value="2"/>
</dbReference>
<dbReference type="InterPro" id="IPR005892">
    <property type="entry name" value="Gly-betaine_transp_ATP-bd"/>
</dbReference>
<dbReference type="SMART" id="SM00116">
    <property type="entry name" value="CBS"/>
    <property type="match status" value="2"/>
</dbReference>
<keyword evidence="5 8" id="KW-0067">ATP-binding</keyword>
<dbReference type="Pfam" id="PF00005">
    <property type="entry name" value="ABC_tran"/>
    <property type="match status" value="1"/>
</dbReference>
<evidence type="ECO:0000259" key="9">
    <source>
        <dbReference type="PROSITE" id="PS50893"/>
    </source>
</evidence>
<dbReference type="InterPro" id="IPR000644">
    <property type="entry name" value="CBS_dom"/>
</dbReference>
<evidence type="ECO:0000313" key="11">
    <source>
        <dbReference type="EMBL" id="SFR68895.1"/>
    </source>
</evidence>
<evidence type="ECO:0000256" key="5">
    <source>
        <dbReference type="ARBA" id="ARBA00022840"/>
    </source>
</evidence>
<dbReference type="InterPro" id="IPR017871">
    <property type="entry name" value="ABC_transporter-like_CS"/>
</dbReference>
<comment type="similarity">
    <text evidence="1 8">Belongs to the ABC transporter superfamily.</text>
</comment>
<proteinExistence type="inferred from homology"/>
<dbReference type="SMART" id="SM00382">
    <property type="entry name" value="AAA"/>
    <property type="match status" value="1"/>
</dbReference>
<dbReference type="NCBIfam" id="TIGR01186">
    <property type="entry name" value="proV"/>
    <property type="match status" value="1"/>
</dbReference>
<protein>
    <recommendedName>
        <fullName evidence="8">Quaternary amine transport ATP-binding protein</fullName>
        <ecNumber evidence="8">7.6.2.9</ecNumber>
    </recommendedName>
</protein>
<keyword evidence="4 8" id="KW-0547">Nucleotide-binding</keyword>
<dbReference type="InterPro" id="IPR003439">
    <property type="entry name" value="ABC_transporter-like_ATP-bd"/>
</dbReference>
<dbReference type="PROSITE" id="PS00211">
    <property type="entry name" value="ABC_TRANSPORTER_1"/>
    <property type="match status" value="1"/>
</dbReference>
<dbReference type="PROSITE" id="PS50893">
    <property type="entry name" value="ABC_TRANSPORTER_2"/>
    <property type="match status" value="1"/>
</dbReference>
<dbReference type="PANTHER" id="PTHR43117:SF4">
    <property type="entry name" value="OSMOPROTECTANT IMPORT ATP-BINDING PROTEIN OSMV"/>
    <property type="match status" value="1"/>
</dbReference>
<comment type="subunit">
    <text evidence="8">The complex is probably composed of two ATP-binding proteins, two transmembrane proteins and a solute-binding protein.</text>
</comment>
<name>A0A1I6IQ66_9FIRM</name>
<evidence type="ECO:0000256" key="4">
    <source>
        <dbReference type="ARBA" id="ARBA00022741"/>
    </source>
</evidence>
<dbReference type="InterPro" id="IPR027417">
    <property type="entry name" value="P-loop_NTPase"/>
</dbReference>
<evidence type="ECO:0000256" key="2">
    <source>
        <dbReference type="ARBA" id="ARBA00022448"/>
    </source>
</evidence>
<evidence type="ECO:0000256" key="1">
    <source>
        <dbReference type="ARBA" id="ARBA00005417"/>
    </source>
</evidence>
<dbReference type="Proteomes" id="UP000199659">
    <property type="component" value="Unassembled WGS sequence"/>
</dbReference>